<reference evidence="3" key="1">
    <citation type="journal article" date="2019" name="Int. J. Syst. Evol. Microbiol.">
        <title>The Global Catalogue of Microorganisms (GCM) 10K type strain sequencing project: providing services to taxonomists for standard genome sequencing and annotation.</title>
        <authorList>
            <consortium name="The Broad Institute Genomics Platform"/>
            <consortium name="The Broad Institute Genome Sequencing Center for Infectious Disease"/>
            <person name="Wu L."/>
            <person name="Ma J."/>
        </authorList>
    </citation>
    <scope>NUCLEOTIDE SEQUENCE [LARGE SCALE GENOMIC DNA]</scope>
    <source>
        <strain evidence="3">CGMCC 1.16855</strain>
    </source>
</reference>
<dbReference type="EMBL" id="JBHRSB010000005">
    <property type="protein sequence ID" value="MFC3001968.1"/>
    <property type="molecule type" value="Genomic_DNA"/>
</dbReference>
<feature type="compositionally biased region" description="Gly residues" evidence="1">
    <location>
        <begin position="33"/>
        <end position="52"/>
    </location>
</feature>
<dbReference type="InterPro" id="IPR045372">
    <property type="entry name" value="YidB"/>
</dbReference>
<sequence length="158" mass="16220">MSRGFPSMTALLGVLAVLGYQNRDKLSEMLNGAGRGGATPPGPGGAAQGGLSGMLGGLLGGGAAGGGLSGGLRELVERFRASGEGETADSWVRQGPNREMAPDRLESAIGPETLDELVRHTGLSRQELLARLQRDLPRAVDDCTAGGCLPDEEPARRA</sequence>
<keyword evidence="3" id="KW-1185">Reference proteome</keyword>
<gene>
    <name evidence="2" type="ORF">ACFOD3_18840</name>
</gene>
<proteinExistence type="predicted"/>
<evidence type="ECO:0000313" key="3">
    <source>
        <dbReference type="Proteomes" id="UP001595420"/>
    </source>
</evidence>
<feature type="region of interest" description="Disordered" evidence="1">
    <location>
        <begin position="31"/>
        <end position="52"/>
    </location>
</feature>
<evidence type="ECO:0000313" key="2">
    <source>
        <dbReference type="EMBL" id="MFC3001968.1"/>
    </source>
</evidence>
<evidence type="ECO:0000256" key="1">
    <source>
        <dbReference type="SAM" id="MobiDB-lite"/>
    </source>
</evidence>
<dbReference type="Proteomes" id="UP001595420">
    <property type="component" value="Unassembled WGS sequence"/>
</dbReference>
<comment type="caution">
    <text evidence="2">The sequence shown here is derived from an EMBL/GenBank/DDBJ whole genome shotgun (WGS) entry which is preliminary data.</text>
</comment>
<organism evidence="2 3">
    <name type="scientific">Falsiroseomonas tokyonensis</name>
    <dbReference type="NCBI Taxonomy" id="430521"/>
    <lineage>
        <taxon>Bacteria</taxon>
        <taxon>Pseudomonadati</taxon>
        <taxon>Pseudomonadota</taxon>
        <taxon>Alphaproteobacteria</taxon>
        <taxon>Acetobacterales</taxon>
        <taxon>Roseomonadaceae</taxon>
        <taxon>Falsiroseomonas</taxon>
    </lineage>
</organism>
<accession>A0ABV7BZQ7</accession>
<protein>
    <submittedName>
        <fullName evidence="2">YidB family protein</fullName>
    </submittedName>
</protein>
<dbReference type="Pfam" id="PF20159">
    <property type="entry name" value="YidB"/>
    <property type="match status" value="1"/>
</dbReference>
<dbReference type="RefSeq" id="WP_216838029.1">
    <property type="nucleotide sequence ID" value="NZ_JAFNJS010000005.1"/>
</dbReference>
<name>A0ABV7BZQ7_9PROT</name>